<feature type="domain" description="Response regulatory" evidence="6">
    <location>
        <begin position="13"/>
        <end position="129"/>
    </location>
</feature>
<evidence type="ECO:0000256" key="2">
    <source>
        <dbReference type="ARBA" id="ARBA00023012"/>
    </source>
</evidence>
<dbReference type="Pfam" id="PF00486">
    <property type="entry name" value="Trans_reg_C"/>
    <property type="match status" value="1"/>
</dbReference>
<evidence type="ECO:0000256" key="4">
    <source>
        <dbReference type="ARBA" id="ARBA00023125"/>
    </source>
</evidence>
<dbReference type="InterPro" id="IPR001789">
    <property type="entry name" value="Sig_transdc_resp-reg_receiver"/>
</dbReference>
<dbReference type="CDD" id="cd00156">
    <property type="entry name" value="REC"/>
    <property type="match status" value="1"/>
</dbReference>
<dbReference type="InterPro" id="IPR016032">
    <property type="entry name" value="Sig_transdc_resp-reg_C-effctor"/>
</dbReference>
<dbReference type="GO" id="GO:0000156">
    <property type="term" value="F:phosphorelay response regulator activity"/>
    <property type="evidence" value="ECO:0007669"/>
    <property type="project" value="TreeGrafter"/>
</dbReference>
<dbReference type="PROSITE" id="PS51755">
    <property type="entry name" value="OMPR_PHOB"/>
    <property type="match status" value="1"/>
</dbReference>
<evidence type="ECO:0000313" key="8">
    <source>
        <dbReference type="EMBL" id="SFV63396.1"/>
    </source>
</evidence>
<dbReference type="Gene3D" id="1.10.10.10">
    <property type="entry name" value="Winged helix-like DNA-binding domain superfamily/Winged helix DNA-binding domain"/>
    <property type="match status" value="1"/>
</dbReference>
<dbReference type="InterPro" id="IPR036388">
    <property type="entry name" value="WH-like_DNA-bd_sf"/>
</dbReference>
<dbReference type="GO" id="GO:0006355">
    <property type="term" value="P:regulation of DNA-templated transcription"/>
    <property type="evidence" value="ECO:0007669"/>
    <property type="project" value="InterPro"/>
</dbReference>
<organism evidence="8">
    <name type="scientific">hydrothermal vent metagenome</name>
    <dbReference type="NCBI Taxonomy" id="652676"/>
    <lineage>
        <taxon>unclassified sequences</taxon>
        <taxon>metagenomes</taxon>
        <taxon>ecological metagenomes</taxon>
    </lineage>
</organism>
<keyword evidence="3" id="KW-0805">Transcription regulation</keyword>
<dbReference type="PANTHER" id="PTHR48111">
    <property type="entry name" value="REGULATOR OF RPOS"/>
    <property type="match status" value="1"/>
</dbReference>
<dbReference type="SMART" id="SM00448">
    <property type="entry name" value="REC"/>
    <property type="match status" value="1"/>
</dbReference>
<evidence type="ECO:0000259" key="7">
    <source>
        <dbReference type="PROSITE" id="PS51755"/>
    </source>
</evidence>
<protein>
    <submittedName>
        <fullName evidence="8">Two-component response regulator family protein</fullName>
    </submittedName>
</protein>
<dbReference type="SMART" id="SM00862">
    <property type="entry name" value="Trans_reg_C"/>
    <property type="match status" value="1"/>
</dbReference>
<keyword evidence="5" id="KW-0804">Transcription</keyword>
<keyword evidence="2" id="KW-0902">Two-component regulatory system</keyword>
<dbReference type="CDD" id="cd00383">
    <property type="entry name" value="trans_reg_C"/>
    <property type="match status" value="1"/>
</dbReference>
<dbReference type="PROSITE" id="PS50110">
    <property type="entry name" value="RESPONSE_REGULATORY"/>
    <property type="match status" value="1"/>
</dbReference>
<gene>
    <name evidence="8" type="ORF">MNB_SV-12-377</name>
</gene>
<dbReference type="PANTHER" id="PTHR48111:SF1">
    <property type="entry name" value="TWO-COMPONENT RESPONSE REGULATOR ORR33"/>
    <property type="match status" value="1"/>
</dbReference>
<accession>A0A1W1CC88</accession>
<reference evidence="8" key="1">
    <citation type="submission" date="2016-10" db="EMBL/GenBank/DDBJ databases">
        <authorList>
            <person name="de Groot N.N."/>
        </authorList>
    </citation>
    <scope>NUCLEOTIDE SEQUENCE</scope>
</reference>
<evidence type="ECO:0000256" key="1">
    <source>
        <dbReference type="ARBA" id="ARBA00022553"/>
    </source>
</evidence>
<dbReference type="EMBL" id="FPHE01000127">
    <property type="protein sequence ID" value="SFV63396.1"/>
    <property type="molecule type" value="Genomic_DNA"/>
</dbReference>
<sequence length="229" mass="26696">MIDEKYRLLKNKTILYVEDDLNLQKNIVEILSNFFDKILVASDGDDAYDIYIENQNKIDIIITDINMPNTDGITLSKSIREYDKTLPIVIVSAYTNTDYLLDSIDLNIITYITKPMTTKKVLALLDKFLEYFKLSSHILLNKNLQFDYDRGTLSIENSTIQLTQKETKFFKLLSENSIVSYDMMYEYMWDYDKAPSGDAVKSFIRKLQKKLPPHLCKNKKGVGYYLNLD</sequence>
<feature type="domain" description="OmpR/PhoB-type" evidence="7">
    <location>
        <begin position="136"/>
        <end position="228"/>
    </location>
</feature>
<proteinExistence type="predicted"/>
<dbReference type="Gene3D" id="3.40.50.2300">
    <property type="match status" value="1"/>
</dbReference>
<dbReference type="SUPFAM" id="SSF46894">
    <property type="entry name" value="C-terminal effector domain of the bipartite response regulators"/>
    <property type="match status" value="1"/>
</dbReference>
<dbReference type="GO" id="GO:0005829">
    <property type="term" value="C:cytosol"/>
    <property type="evidence" value="ECO:0007669"/>
    <property type="project" value="TreeGrafter"/>
</dbReference>
<dbReference type="InterPro" id="IPR001867">
    <property type="entry name" value="OmpR/PhoB-type_DNA-bd"/>
</dbReference>
<evidence type="ECO:0000259" key="6">
    <source>
        <dbReference type="PROSITE" id="PS50110"/>
    </source>
</evidence>
<evidence type="ECO:0000256" key="5">
    <source>
        <dbReference type="ARBA" id="ARBA00023163"/>
    </source>
</evidence>
<dbReference type="AlphaFoldDB" id="A0A1W1CC88"/>
<keyword evidence="4" id="KW-0238">DNA-binding</keyword>
<dbReference type="InterPro" id="IPR011006">
    <property type="entry name" value="CheY-like_superfamily"/>
</dbReference>
<keyword evidence="1" id="KW-0597">Phosphoprotein</keyword>
<dbReference type="Pfam" id="PF00072">
    <property type="entry name" value="Response_reg"/>
    <property type="match status" value="1"/>
</dbReference>
<dbReference type="GO" id="GO:0000976">
    <property type="term" value="F:transcription cis-regulatory region binding"/>
    <property type="evidence" value="ECO:0007669"/>
    <property type="project" value="TreeGrafter"/>
</dbReference>
<dbReference type="InterPro" id="IPR039420">
    <property type="entry name" value="WalR-like"/>
</dbReference>
<dbReference type="SUPFAM" id="SSF52172">
    <property type="entry name" value="CheY-like"/>
    <property type="match status" value="1"/>
</dbReference>
<evidence type="ECO:0000256" key="3">
    <source>
        <dbReference type="ARBA" id="ARBA00023015"/>
    </source>
</evidence>
<dbReference type="GO" id="GO:0032993">
    <property type="term" value="C:protein-DNA complex"/>
    <property type="evidence" value="ECO:0007669"/>
    <property type="project" value="TreeGrafter"/>
</dbReference>
<name>A0A1W1CC88_9ZZZZ</name>